<name>A0A9Q0AHX6_9PEZI</name>
<dbReference type="EMBL" id="JAFIMR010000064">
    <property type="protein sequence ID" value="KAI1851812.1"/>
    <property type="molecule type" value="Genomic_DNA"/>
</dbReference>
<dbReference type="InterPro" id="IPR023352">
    <property type="entry name" value="MAPEG-like_dom_sf"/>
</dbReference>
<proteinExistence type="predicted"/>
<keyword evidence="7" id="KW-1185">Reference proteome</keyword>
<dbReference type="Proteomes" id="UP000829685">
    <property type="component" value="Unassembled WGS sequence"/>
</dbReference>
<keyword evidence="2 5" id="KW-0812">Transmembrane</keyword>
<keyword evidence="4 5" id="KW-0472">Membrane</keyword>
<sequence>MASFLNDTNVSYYTIPVALGLALYPRVYAGLSGPGKKYFTPQNPRAFVDNLEKTEALDKKLRLRLIRAEACGANAFENLPLFAAAVTAGNAAGLSVQALNYLSVGYIVSRIAYTWVYIFGLGDRNVHPLARTAVWSAAIGCVMTLFVKAGLKSQP</sequence>
<dbReference type="PANTHER" id="PTHR35371:SF1">
    <property type="entry name" value="BLR7753 PROTEIN"/>
    <property type="match status" value="1"/>
</dbReference>
<evidence type="ECO:0000313" key="7">
    <source>
        <dbReference type="Proteomes" id="UP000829685"/>
    </source>
</evidence>
<evidence type="ECO:0000256" key="5">
    <source>
        <dbReference type="SAM" id="Phobius"/>
    </source>
</evidence>
<feature type="transmembrane region" description="Helical" evidence="5">
    <location>
        <begin position="99"/>
        <end position="120"/>
    </location>
</feature>
<protein>
    <submittedName>
        <fullName evidence="6">Uncharacterized protein</fullName>
    </submittedName>
</protein>
<dbReference type="GO" id="GO:0016020">
    <property type="term" value="C:membrane"/>
    <property type="evidence" value="ECO:0007669"/>
    <property type="project" value="UniProtKB-SubCell"/>
</dbReference>
<dbReference type="Gene3D" id="1.20.120.550">
    <property type="entry name" value="Membrane associated eicosanoid/glutathione metabolism-like domain"/>
    <property type="match status" value="1"/>
</dbReference>
<evidence type="ECO:0000256" key="4">
    <source>
        <dbReference type="ARBA" id="ARBA00023136"/>
    </source>
</evidence>
<evidence type="ECO:0000313" key="6">
    <source>
        <dbReference type="EMBL" id="KAI1851812.1"/>
    </source>
</evidence>
<dbReference type="AlphaFoldDB" id="A0A9Q0AHX6"/>
<gene>
    <name evidence="6" type="ORF">JX265_013169</name>
</gene>
<dbReference type="PANTHER" id="PTHR35371">
    <property type="entry name" value="INNER MEMBRANE PROTEIN"/>
    <property type="match status" value="1"/>
</dbReference>
<feature type="transmembrane region" description="Helical" evidence="5">
    <location>
        <begin position="132"/>
        <end position="151"/>
    </location>
</feature>
<dbReference type="SUPFAM" id="SSF161084">
    <property type="entry name" value="MAPEG domain-like"/>
    <property type="match status" value="1"/>
</dbReference>
<dbReference type="Pfam" id="PF01124">
    <property type="entry name" value="MAPEG"/>
    <property type="match status" value="1"/>
</dbReference>
<dbReference type="OrthoDB" id="2122304at2759"/>
<dbReference type="InterPro" id="IPR001129">
    <property type="entry name" value="Membr-assoc_MAPEG"/>
</dbReference>
<comment type="subcellular location">
    <subcellularLocation>
        <location evidence="1">Membrane</location>
    </subcellularLocation>
</comment>
<reference evidence="6" key="1">
    <citation type="submission" date="2021-03" db="EMBL/GenBank/DDBJ databases">
        <title>Revisited historic fungal species revealed as producer of novel bioactive compounds through whole genome sequencing and comparative genomics.</title>
        <authorList>
            <person name="Vignolle G.A."/>
            <person name="Hochenegger N."/>
            <person name="Mach R.L."/>
            <person name="Mach-Aigner A.R."/>
            <person name="Javad Rahimi M."/>
            <person name="Salim K.A."/>
            <person name="Chan C.M."/>
            <person name="Lim L.B.L."/>
            <person name="Cai F."/>
            <person name="Druzhinina I.S."/>
            <person name="U'Ren J.M."/>
            <person name="Derntl C."/>
        </authorList>
    </citation>
    <scope>NUCLEOTIDE SEQUENCE</scope>
    <source>
        <strain evidence="6">TUCIM 5799</strain>
    </source>
</reference>
<feature type="transmembrane region" description="Helical" evidence="5">
    <location>
        <begin position="12"/>
        <end position="29"/>
    </location>
</feature>
<evidence type="ECO:0000256" key="1">
    <source>
        <dbReference type="ARBA" id="ARBA00004370"/>
    </source>
</evidence>
<organism evidence="6 7">
    <name type="scientific">Neoarthrinium moseri</name>
    <dbReference type="NCBI Taxonomy" id="1658444"/>
    <lineage>
        <taxon>Eukaryota</taxon>
        <taxon>Fungi</taxon>
        <taxon>Dikarya</taxon>
        <taxon>Ascomycota</taxon>
        <taxon>Pezizomycotina</taxon>
        <taxon>Sordariomycetes</taxon>
        <taxon>Xylariomycetidae</taxon>
        <taxon>Amphisphaeriales</taxon>
        <taxon>Apiosporaceae</taxon>
        <taxon>Neoarthrinium</taxon>
    </lineage>
</organism>
<accession>A0A9Q0AHX6</accession>
<comment type="caution">
    <text evidence="6">The sequence shown here is derived from an EMBL/GenBank/DDBJ whole genome shotgun (WGS) entry which is preliminary data.</text>
</comment>
<evidence type="ECO:0000256" key="3">
    <source>
        <dbReference type="ARBA" id="ARBA00022989"/>
    </source>
</evidence>
<keyword evidence="3 5" id="KW-1133">Transmembrane helix</keyword>
<evidence type="ECO:0000256" key="2">
    <source>
        <dbReference type="ARBA" id="ARBA00022692"/>
    </source>
</evidence>